<sequence length="363" mass="40606">MADLKDIYSETFITKLGTQVHRALPAFSVARFQAACLTTDWADLKLMERRNRITVALHQQLPTDFEEAAPILRQIAPDFTGLSGICLPNYVAQYGLNHWQTAMDLLAELTRYSSSEFAIRPFLLKEPQRTCQRMTAWSHSSDAAVRRLASEGIRPRLPWGMRLPQFMADPAPVMAILENLIADESDYVQKSVANNLNDISKDNPAVVIAFAQRHWGQRSQTDWILTRGLRTLFKQGQPEALALQGYALTAGQSMTVDLAPAQQAVTIGGRTALTYAVQSSAATELPVYLGYRVHYVRLHQAAGVKDFFIKRAQIKPGQTLQGTVKIKWQQLTTRKLYPGQHRIELLVNTQPVAAAQVDLHAEV</sequence>
<dbReference type="InterPro" id="IPR014825">
    <property type="entry name" value="DNA_alkylation"/>
</dbReference>
<dbReference type="Pfam" id="PF08713">
    <property type="entry name" value="DNA_alkylation"/>
    <property type="match status" value="1"/>
</dbReference>
<dbReference type="OrthoDB" id="9797162at2"/>
<proteinExistence type="predicted"/>
<gene>
    <name evidence="1" type="ORF">FD28_GL001122</name>
</gene>
<comment type="caution">
    <text evidence="1">The sequence shown here is derived from an EMBL/GenBank/DDBJ whole genome shotgun (WGS) entry which is preliminary data.</text>
</comment>
<accession>A0A0R1UPR1</accession>
<dbReference type="EMBL" id="AZFS01000062">
    <property type="protein sequence ID" value="KRL93594.1"/>
    <property type="molecule type" value="Genomic_DNA"/>
</dbReference>
<dbReference type="STRING" id="1423753.FD28_GL001122"/>
<dbReference type="RefSeq" id="WP_057734978.1">
    <property type="nucleotide sequence ID" value="NZ_AZFS01000062.1"/>
</dbReference>
<reference evidence="1 2" key="1">
    <citation type="journal article" date="2015" name="Genome Announc.">
        <title>Expanding the biotechnology potential of lactobacilli through comparative genomics of 213 strains and associated genera.</title>
        <authorList>
            <person name="Sun Z."/>
            <person name="Harris H.M."/>
            <person name="McCann A."/>
            <person name="Guo C."/>
            <person name="Argimon S."/>
            <person name="Zhang W."/>
            <person name="Yang X."/>
            <person name="Jeffery I.B."/>
            <person name="Cooney J.C."/>
            <person name="Kagawa T.F."/>
            <person name="Liu W."/>
            <person name="Song Y."/>
            <person name="Salvetti E."/>
            <person name="Wrobel A."/>
            <person name="Rasinkangas P."/>
            <person name="Parkhill J."/>
            <person name="Rea M.C."/>
            <person name="O'Sullivan O."/>
            <person name="Ritari J."/>
            <person name="Douillard F.P."/>
            <person name="Paul Ross R."/>
            <person name="Yang R."/>
            <person name="Briner A.E."/>
            <person name="Felis G.E."/>
            <person name="de Vos W.M."/>
            <person name="Barrangou R."/>
            <person name="Klaenhammer T.R."/>
            <person name="Caufield P.W."/>
            <person name="Cui Y."/>
            <person name="Zhang H."/>
            <person name="O'Toole P.W."/>
        </authorList>
    </citation>
    <scope>NUCLEOTIDE SEQUENCE [LARGE SCALE GENOMIC DNA]</scope>
    <source>
        <strain evidence="1 2">DSM 16381</strain>
    </source>
</reference>
<dbReference type="SUPFAM" id="SSF48371">
    <property type="entry name" value="ARM repeat"/>
    <property type="match status" value="1"/>
</dbReference>
<name>A0A0R1UPR1_9LACO</name>
<evidence type="ECO:0000313" key="1">
    <source>
        <dbReference type="EMBL" id="KRL93594.1"/>
    </source>
</evidence>
<keyword evidence="2" id="KW-1185">Reference proteome</keyword>
<evidence type="ECO:0000313" key="2">
    <source>
        <dbReference type="Proteomes" id="UP000051580"/>
    </source>
</evidence>
<dbReference type="PATRIC" id="fig|1423753.3.peg.1168"/>
<dbReference type="Proteomes" id="UP000051580">
    <property type="component" value="Unassembled WGS sequence"/>
</dbReference>
<dbReference type="AlphaFoldDB" id="A0A0R1UPR1"/>
<dbReference type="InterPro" id="IPR016024">
    <property type="entry name" value="ARM-type_fold"/>
</dbReference>
<dbReference type="Gene3D" id="1.25.40.290">
    <property type="entry name" value="ARM repeat domains"/>
    <property type="match status" value="1"/>
</dbReference>
<organism evidence="1 2">
    <name type="scientific">Levilactobacillus hammesii DSM 16381</name>
    <dbReference type="NCBI Taxonomy" id="1423753"/>
    <lineage>
        <taxon>Bacteria</taxon>
        <taxon>Bacillati</taxon>
        <taxon>Bacillota</taxon>
        <taxon>Bacilli</taxon>
        <taxon>Lactobacillales</taxon>
        <taxon>Lactobacillaceae</taxon>
        <taxon>Levilactobacillus</taxon>
    </lineage>
</organism>
<protein>
    <submittedName>
        <fullName evidence="1">DNA alkylation repair enzyme</fullName>
    </submittedName>
</protein>